<keyword evidence="1" id="KW-1133">Transmembrane helix</keyword>
<feature type="transmembrane region" description="Helical" evidence="1">
    <location>
        <begin position="203"/>
        <end position="222"/>
    </location>
</feature>
<feature type="transmembrane region" description="Helical" evidence="1">
    <location>
        <begin position="73"/>
        <end position="92"/>
    </location>
</feature>
<evidence type="ECO:0000313" key="2">
    <source>
        <dbReference type="EMBL" id="PPE74090.1"/>
    </source>
</evidence>
<evidence type="ECO:0008006" key="4">
    <source>
        <dbReference type="Google" id="ProtNLM"/>
    </source>
</evidence>
<keyword evidence="1" id="KW-0812">Transmembrane</keyword>
<dbReference type="AlphaFoldDB" id="A0A2S5TGI7"/>
<feature type="transmembrane region" description="Helical" evidence="1">
    <location>
        <begin position="136"/>
        <end position="157"/>
    </location>
</feature>
<comment type="caution">
    <text evidence="2">The sequence shown here is derived from an EMBL/GenBank/DDBJ whole genome shotgun (WGS) entry which is preliminary data.</text>
</comment>
<protein>
    <recommendedName>
        <fullName evidence="4">DUF998 domain-containing protein</fullName>
    </recommendedName>
</protein>
<evidence type="ECO:0000256" key="1">
    <source>
        <dbReference type="SAM" id="Phobius"/>
    </source>
</evidence>
<sequence>MEDGMPDEAGRWSRLEPWAWATGLWPLLAVHGAYALSLHAGLVPACVPYVEGCTSISRAARQGDAILLFRAMMLPYVALLALFWLLNARWCALLAPARMKARRAMLSCGLVGAVFLALYATTLGVDGDFYRWLRRYGINLYFSLTVLAQMFLIAIAGRAEALGPRLRRGFLVLLALLLGLGLASLPLQFLFDGPARDARMNALEWQYALLMVAAYPLTGLAWRRSGFGLQFGLKPSP</sequence>
<dbReference type="EMBL" id="PSNW01000004">
    <property type="protein sequence ID" value="PPE74090.1"/>
    <property type="molecule type" value="Genomic_DNA"/>
</dbReference>
<gene>
    <name evidence="2" type="ORF">C3942_08600</name>
</gene>
<feature type="transmembrane region" description="Helical" evidence="1">
    <location>
        <begin position="169"/>
        <end position="191"/>
    </location>
</feature>
<reference evidence="2 3" key="1">
    <citation type="submission" date="2018-02" db="EMBL/GenBank/DDBJ databases">
        <title>Genome sequencing of Solimonas sp. HR-BB.</title>
        <authorList>
            <person name="Lee Y."/>
            <person name="Jeon C.O."/>
        </authorList>
    </citation>
    <scope>NUCLEOTIDE SEQUENCE [LARGE SCALE GENOMIC DNA]</scope>
    <source>
        <strain evidence="2 3">HR-BB</strain>
    </source>
</reference>
<proteinExistence type="predicted"/>
<evidence type="ECO:0000313" key="3">
    <source>
        <dbReference type="Proteomes" id="UP000238220"/>
    </source>
</evidence>
<accession>A0A2S5TGI7</accession>
<keyword evidence="3" id="KW-1185">Reference proteome</keyword>
<keyword evidence="1" id="KW-0472">Membrane</keyword>
<feature type="transmembrane region" description="Helical" evidence="1">
    <location>
        <begin position="104"/>
        <end position="124"/>
    </location>
</feature>
<dbReference type="Proteomes" id="UP000238220">
    <property type="component" value="Unassembled WGS sequence"/>
</dbReference>
<organism evidence="2 3">
    <name type="scientific">Solimonas fluminis</name>
    <dbReference type="NCBI Taxonomy" id="2086571"/>
    <lineage>
        <taxon>Bacteria</taxon>
        <taxon>Pseudomonadati</taxon>
        <taxon>Pseudomonadota</taxon>
        <taxon>Gammaproteobacteria</taxon>
        <taxon>Nevskiales</taxon>
        <taxon>Nevskiaceae</taxon>
        <taxon>Solimonas</taxon>
    </lineage>
</organism>
<name>A0A2S5TGI7_9GAMM</name>